<dbReference type="AlphaFoldDB" id="M5S5C6"/>
<name>M5S5C6_9BACT</name>
<dbReference type="Proteomes" id="UP000011991">
    <property type="component" value="Unassembled WGS sequence"/>
</dbReference>
<comment type="caution">
    <text evidence="1">The sequence shown here is derived from an EMBL/GenBank/DDBJ whole genome shotgun (WGS) entry which is preliminary data.</text>
</comment>
<keyword evidence="2" id="KW-1185">Reference proteome</keyword>
<evidence type="ECO:0000313" key="2">
    <source>
        <dbReference type="Proteomes" id="UP000011991"/>
    </source>
</evidence>
<protein>
    <submittedName>
        <fullName evidence="1">Uncharacterized protein</fullName>
    </submittedName>
</protein>
<evidence type="ECO:0000313" key="1">
    <source>
        <dbReference type="EMBL" id="EMI21389.1"/>
    </source>
</evidence>
<gene>
    <name evidence="1" type="ORF">RMSM_01683</name>
</gene>
<accession>M5S5C6</accession>
<proteinExistence type="predicted"/>
<organism evidence="1 2">
    <name type="scientific">Rhodopirellula maiorica SM1</name>
    <dbReference type="NCBI Taxonomy" id="1265738"/>
    <lineage>
        <taxon>Bacteria</taxon>
        <taxon>Pseudomonadati</taxon>
        <taxon>Planctomycetota</taxon>
        <taxon>Planctomycetia</taxon>
        <taxon>Pirellulales</taxon>
        <taxon>Pirellulaceae</taxon>
        <taxon>Novipirellula</taxon>
    </lineage>
</organism>
<dbReference type="EMBL" id="ANOG01000250">
    <property type="protein sequence ID" value="EMI21389.1"/>
    <property type="molecule type" value="Genomic_DNA"/>
</dbReference>
<reference evidence="1 2" key="1">
    <citation type="journal article" date="2013" name="Mar. Genomics">
        <title>Expression of sulfatases in Rhodopirellula baltica and the diversity of sulfatases in the genus Rhodopirellula.</title>
        <authorList>
            <person name="Wegner C.E."/>
            <person name="Richter-Heitmann T."/>
            <person name="Klindworth A."/>
            <person name="Klockow C."/>
            <person name="Richter M."/>
            <person name="Achstetter T."/>
            <person name="Glockner F.O."/>
            <person name="Harder J."/>
        </authorList>
    </citation>
    <scope>NUCLEOTIDE SEQUENCE [LARGE SCALE GENOMIC DNA]</scope>
    <source>
        <strain evidence="1 2">SM1</strain>
    </source>
</reference>
<sequence>MNADLIAAGLSPFKPESPLVAAERFLVGQPALKADRLESISKPHFRENWRKFSNKPNGVASFLLRR</sequence>